<feature type="domain" description="NADPH-dependent FMN reductase-like" evidence="1">
    <location>
        <begin position="4"/>
        <end position="147"/>
    </location>
</feature>
<dbReference type="STRING" id="675824.A0A1E3PX17"/>
<dbReference type="AlphaFoldDB" id="A0A1E3PX17"/>
<dbReference type="InterPro" id="IPR005025">
    <property type="entry name" value="FMN_Rdtase-like_dom"/>
</dbReference>
<name>A0A1E3PX17_LIPST</name>
<dbReference type="PANTHER" id="PTHR30543">
    <property type="entry name" value="CHROMATE REDUCTASE"/>
    <property type="match status" value="1"/>
</dbReference>
<dbReference type="Gene3D" id="3.40.50.360">
    <property type="match status" value="1"/>
</dbReference>
<gene>
    <name evidence="2" type="ORF">LIPSTDRAFT_75616</name>
</gene>
<dbReference type="InterPro" id="IPR050712">
    <property type="entry name" value="NAD(P)H-dep_reductase"/>
</dbReference>
<dbReference type="GO" id="GO:0016491">
    <property type="term" value="F:oxidoreductase activity"/>
    <property type="evidence" value="ECO:0007669"/>
    <property type="project" value="InterPro"/>
</dbReference>
<dbReference type="SUPFAM" id="SSF52218">
    <property type="entry name" value="Flavoproteins"/>
    <property type="match status" value="1"/>
</dbReference>
<dbReference type="EMBL" id="KV454302">
    <property type="protein sequence ID" value="ODQ69965.1"/>
    <property type="molecule type" value="Genomic_DNA"/>
</dbReference>
<evidence type="ECO:0000259" key="1">
    <source>
        <dbReference type="Pfam" id="PF03358"/>
    </source>
</evidence>
<keyword evidence="3" id="KW-1185">Reference proteome</keyword>
<sequence>MPLKIVVFYGSVRSAREGIKAARFVTNRCKLRGHEVNFVDPLEYSLPLLDKMYKEYRPNEAPPVLQRLANLIVAADAYIMVSGEYNHTVPPALSNLLDHFLEEYFWKPSAIVCYSAGSFGGVRAAMTLRVTLSEMGMSSIPSLLPIPKVQAAFKDDGAPTDDAWFKRADKFLNELEWYAYALKAAREKPCQRSECDTMLVKSAVGK</sequence>
<evidence type="ECO:0000313" key="2">
    <source>
        <dbReference type="EMBL" id="ODQ69965.1"/>
    </source>
</evidence>
<dbReference type="Proteomes" id="UP000094385">
    <property type="component" value="Unassembled WGS sequence"/>
</dbReference>
<dbReference type="GO" id="GO:0005829">
    <property type="term" value="C:cytosol"/>
    <property type="evidence" value="ECO:0007669"/>
    <property type="project" value="TreeGrafter"/>
</dbReference>
<reference evidence="2 3" key="1">
    <citation type="journal article" date="2016" name="Proc. Natl. Acad. Sci. U.S.A.">
        <title>Comparative genomics of biotechnologically important yeasts.</title>
        <authorList>
            <person name="Riley R."/>
            <person name="Haridas S."/>
            <person name="Wolfe K.H."/>
            <person name="Lopes M.R."/>
            <person name="Hittinger C.T."/>
            <person name="Goeker M."/>
            <person name="Salamov A.A."/>
            <person name="Wisecaver J.H."/>
            <person name="Long T.M."/>
            <person name="Calvey C.H."/>
            <person name="Aerts A.L."/>
            <person name="Barry K.W."/>
            <person name="Choi C."/>
            <person name="Clum A."/>
            <person name="Coughlan A.Y."/>
            <person name="Deshpande S."/>
            <person name="Douglass A.P."/>
            <person name="Hanson S.J."/>
            <person name="Klenk H.-P."/>
            <person name="LaButti K.M."/>
            <person name="Lapidus A."/>
            <person name="Lindquist E.A."/>
            <person name="Lipzen A.M."/>
            <person name="Meier-Kolthoff J.P."/>
            <person name="Ohm R.A."/>
            <person name="Otillar R.P."/>
            <person name="Pangilinan J.L."/>
            <person name="Peng Y."/>
            <person name="Rokas A."/>
            <person name="Rosa C.A."/>
            <person name="Scheuner C."/>
            <person name="Sibirny A.A."/>
            <person name="Slot J.C."/>
            <person name="Stielow J.B."/>
            <person name="Sun H."/>
            <person name="Kurtzman C.P."/>
            <person name="Blackwell M."/>
            <person name="Grigoriev I.V."/>
            <person name="Jeffries T.W."/>
        </authorList>
    </citation>
    <scope>NUCLEOTIDE SEQUENCE [LARGE SCALE GENOMIC DNA]</scope>
    <source>
        <strain evidence="2 3">NRRL Y-11557</strain>
    </source>
</reference>
<dbReference type="OrthoDB" id="68575at2759"/>
<accession>A0A1E3PX17</accession>
<organism evidence="2 3">
    <name type="scientific">Lipomyces starkeyi NRRL Y-11557</name>
    <dbReference type="NCBI Taxonomy" id="675824"/>
    <lineage>
        <taxon>Eukaryota</taxon>
        <taxon>Fungi</taxon>
        <taxon>Dikarya</taxon>
        <taxon>Ascomycota</taxon>
        <taxon>Saccharomycotina</taxon>
        <taxon>Lipomycetes</taxon>
        <taxon>Lipomycetales</taxon>
        <taxon>Lipomycetaceae</taxon>
        <taxon>Lipomyces</taxon>
    </lineage>
</organism>
<protein>
    <recommendedName>
        <fullName evidence="1">NADPH-dependent FMN reductase-like domain-containing protein</fullName>
    </recommendedName>
</protein>
<proteinExistence type="predicted"/>
<dbReference type="InterPro" id="IPR029039">
    <property type="entry name" value="Flavoprotein-like_sf"/>
</dbReference>
<dbReference type="Pfam" id="PF03358">
    <property type="entry name" value="FMN_red"/>
    <property type="match status" value="1"/>
</dbReference>
<dbReference type="PANTHER" id="PTHR30543:SF21">
    <property type="entry name" value="NAD(P)H-DEPENDENT FMN REDUCTASE LOT6"/>
    <property type="match status" value="1"/>
</dbReference>
<evidence type="ECO:0000313" key="3">
    <source>
        <dbReference type="Proteomes" id="UP000094385"/>
    </source>
</evidence>
<dbReference type="GO" id="GO:0010181">
    <property type="term" value="F:FMN binding"/>
    <property type="evidence" value="ECO:0007669"/>
    <property type="project" value="TreeGrafter"/>
</dbReference>